<keyword evidence="4 6" id="KW-0274">FAD</keyword>
<dbReference type="EMBL" id="KV453862">
    <property type="protein sequence ID" value="ODV83620.1"/>
    <property type="molecule type" value="Genomic_DNA"/>
</dbReference>
<sequence length="372" mass="42098">MYSVELSPFYLLFTVIMSSDATNIVVVGAGVLGLTTAMHLADNLSNVNVNVNIKVIAKDLPGLDNPPLFASPKAGAHWSSPRFLNDPIIQKRHVLGYKKFKELSLIDDCWVKQYDIYTGNIGLEEEPFKHAWYKSFVDDYEYIGTDPIKFPGVDQLVKFKTYTISTTYYLIWQMNSLIKSGISIERRSIDKLSNVEFIENSGLFADIVINCTGLQYNELKDEPLDPNLIPIRGHTLILENNLPYQVHFDESSPVEQGEFLMVFPRKEGGCVLGGIYDQHSPLFDESIHDDYVKRLILKAKKHIPELGNDYKLVKHNIGFRPGRIGGARVELDKFNKKLIHNYGCGSLGYIESWGCADDVLNILQKLLHPSKL</sequence>
<organism evidence="8 9">
    <name type="scientific">[Candida] arabinofermentans NRRL YB-2248</name>
    <dbReference type="NCBI Taxonomy" id="983967"/>
    <lineage>
        <taxon>Eukaryota</taxon>
        <taxon>Fungi</taxon>
        <taxon>Dikarya</taxon>
        <taxon>Ascomycota</taxon>
        <taxon>Saccharomycotina</taxon>
        <taxon>Pichiomycetes</taxon>
        <taxon>Pichiales</taxon>
        <taxon>Pichiaceae</taxon>
        <taxon>Ogataea</taxon>
        <taxon>Ogataea/Candida clade</taxon>
    </lineage>
</organism>
<comment type="cofactor">
    <cofactor evidence="1 6">
        <name>FAD</name>
        <dbReference type="ChEBI" id="CHEBI:57692"/>
    </cofactor>
</comment>
<dbReference type="Pfam" id="PF01266">
    <property type="entry name" value="DAO"/>
    <property type="match status" value="1"/>
</dbReference>
<dbReference type="PIRSF" id="PIRSF000189">
    <property type="entry name" value="D-aa_oxidase"/>
    <property type="match status" value="1"/>
</dbReference>
<gene>
    <name evidence="8" type="ORF">CANARDRAFT_24856</name>
</gene>
<dbReference type="InterPro" id="IPR006076">
    <property type="entry name" value="FAD-dep_OxRdtase"/>
</dbReference>
<dbReference type="SUPFAM" id="SSF51971">
    <property type="entry name" value="Nucleotide-binding domain"/>
    <property type="match status" value="1"/>
</dbReference>
<dbReference type="OrthoDB" id="409956at2759"/>
<dbReference type="Gene3D" id="3.30.9.10">
    <property type="entry name" value="D-Amino Acid Oxidase, subunit A, domain 2"/>
    <property type="match status" value="1"/>
</dbReference>
<evidence type="ECO:0000313" key="8">
    <source>
        <dbReference type="EMBL" id="ODV83620.1"/>
    </source>
</evidence>
<feature type="domain" description="FAD dependent oxidoreductase" evidence="7">
    <location>
        <begin position="24"/>
        <end position="357"/>
    </location>
</feature>
<evidence type="ECO:0000256" key="5">
    <source>
        <dbReference type="ARBA" id="ARBA00023002"/>
    </source>
</evidence>
<evidence type="ECO:0000256" key="4">
    <source>
        <dbReference type="ARBA" id="ARBA00022827"/>
    </source>
</evidence>
<dbReference type="STRING" id="983967.A0A1E4SVT4"/>
<dbReference type="InterPro" id="IPR023209">
    <property type="entry name" value="DAO"/>
</dbReference>
<evidence type="ECO:0000256" key="3">
    <source>
        <dbReference type="ARBA" id="ARBA00022630"/>
    </source>
</evidence>
<reference evidence="9" key="1">
    <citation type="submission" date="2016-04" db="EMBL/GenBank/DDBJ databases">
        <title>Comparative genomics of biotechnologically important yeasts.</title>
        <authorList>
            <consortium name="DOE Joint Genome Institute"/>
            <person name="Riley R."/>
            <person name="Haridas S."/>
            <person name="Wolfe K.H."/>
            <person name="Lopes M.R."/>
            <person name="Hittinger C.T."/>
            <person name="Goker M."/>
            <person name="Salamov A."/>
            <person name="Wisecaver J."/>
            <person name="Long T.M."/>
            <person name="Aerts A.L."/>
            <person name="Barry K."/>
            <person name="Choi C."/>
            <person name="Clum A."/>
            <person name="Coughlan A.Y."/>
            <person name="Deshpande S."/>
            <person name="Douglass A.P."/>
            <person name="Hanson S.J."/>
            <person name="Klenk H.-P."/>
            <person name="Labutti K."/>
            <person name="Lapidus A."/>
            <person name="Lindquist E."/>
            <person name="Lipzen A."/>
            <person name="Meier-Kolthoff J.P."/>
            <person name="Ohm R.A."/>
            <person name="Otillar R.P."/>
            <person name="Pangilinan J."/>
            <person name="Peng Y."/>
            <person name="Rokas A."/>
            <person name="Rosa C.A."/>
            <person name="Scheuner C."/>
            <person name="Sibirny A.A."/>
            <person name="Slot J.C."/>
            <person name="Stielow J.B."/>
            <person name="Sun H."/>
            <person name="Kurtzman C.P."/>
            <person name="Blackwell M."/>
            <person name="Grigoriev I.V."/>
            <person name="Jeffries T.W."/>
        </authorList>
    </citation>
    <scope>NUCLEOTIDE SEQUENCE [LARGE SCALE GENOMIC DNA]</scope>
    <source>
        <strain evidence="9">NRRL YB-2248</strain>
    </source>
</reference>
<evidence type="ECO:0000256" key="2">
    <source>
        <dbReference type="ARBA" id="ARBA00006730"/>
    </source>
</evidence>
<keyword evidence="9" id="KW-1185">Reference proteome</keyword>
<protein>
    <recommendedName>
        <fullName evidence="7">FAD dependent oxidoreductase domain-containing protein</fullName>
    </recommendedName>
</protein>
<dbReference type="GO" id="GO:0005737">
    <property type="term" value="C:cytoplasm"/>
    <property type="evidence" value="ECO:0007669"/>
    <property type="project" value="TreeGrafter"/>
</dbReference>
<keyword evidence="3" id="KW-0285">Flavoprotein</keyword>
<dbReference type="InterPro" id="IPR006181">
    <property type="entry name" value="D-amino_acid_oxidase_CS"/>
</dbReference>
<name>A0A1E4SVT4_9ASCO</name>
<comment type="similarity">
    <text evidence="2">Belongs to the DAMOX/DASOX family.</text>
</comment>
<keyword evidence="5" id="KW-0560">Oxidoreductase</keyword>
<dbReference type="GO" id="GO:0019478">
    <property type="term" value="P:D-amino acid catabolic process"/>
    <property type="evidence" value="ECO:0007669"/>
    <property type="project" value="TreeGrafter"/>
</dbReference>
<evidence type="ECO:0000313" key="9">
    <source>
        <dbReference type="Proteomes" id="UP000094801"/>
    </source>
</evidence>
<dbReference type="Gene3D" id="3.40.50.720">
    <property type="entry name" value="NAD(P)-binding Rossmann-like Domain"/>
    <property type="match status" value="1"/>
</dbReference>
<evidence type="ECO:0000259" key="7">
    <source>
        <dbReference type="Pfam" id="PF01266"/>
    </source>
</evidence>
<accession>A0A1E4SVT4</accession>
<dbReference type="Proteomes" id="UP000094801">
    <property type="component" value="Unassembled WGS sequence"/>
</dbReference>
<dbReference type="PANTHER" id="PTHR11530">
    <property type="entry name" value="D-AMINO ACID OXIDASE"/>
    <property type="match status" value="1"/>
</dbReference>
<evidence type="ECO:0000256" key="6">
    <source>
        <dbReference type="PIRSR" id="PIRSR000189-1"/>
    </source>
</evidence>
<dbReference type="PANTHER" id="PTHR11530:SF16">
    <property type="entry name" value="D-AMINO ACID OXIDASE (AFU_ORTHOLOGUE AFUA_5G11290)"/>
    <property type="match status" value="1"/>
</dbReference>
<dbReference type="GO" id="GO:0071949">
    <property type="term" value="F:FAD binding"/>
    <property type="evidence" value="ECO:0007669"/>
    <property type="project" value="InterPro"/>
</dbReference>
<dbReference type="SUPFAM" id="SSF54373">
    <property type="entry name" value="FAD-linked reductases, C-terminal domain"/>
    <property type="match status" value="1"/>
</dbReference>
<proteinExistence type="inferred from homology"/>
<dbReference type="PROSITE" id="PS00677">
    <property type="entry name" value="DAO"/>
    <property type="match status" value="1"/>
</dbReference>
<dbReference type="AlphaFoldDB" id="A0A1E4SVT4"/>
<feature type="binding site" evidence="6">
    <location>
        <position position="320"/>
    </location>
    <ligand>
        <name>D-dopa</name>
        <dbReference type="ChEBI" id="CHEBI:149689"/>
    </ligand>
</feature>
<feature type="binding site" evidence="6">
    <location>
        <position position="212"/>
    </location>
    <ligand>
        <name>FAD</name>
        <dbReference type="ChEBI" id="CHEBI:57692"/>
    </ligand>
</feature>
<dbReference type="GO" id="GO:0003884">
    <property type="term" value="F:D-amino-acid oxidase activity"/>
    <property type="evidence" value="ECO:0007669"/>
    <property type="project" value="InterPro"/>
</dbReference>
<evidence type="ECO:0000256" key="1">
    <source>
        <dbReference type="ARBA" id="ARBA00001974"/>
    </source>
</evidence>